<proteinExistence type="predicted"/>
<reference evidence="2" key="1">
    <citation type="submission" date="2020-02" db="EMBL/GenBank/DDBJ databases">
        <authorList>
            <person name="Scholz U."/>
            <person name="Mascher M."/>
            <person name="Fiebig A."/>
        </authorList>
    </citation>
    <scope>NUCLEOTIDE SEQUENCE</scope>
</reference>
<feature type="region of interest" description="Disordered" evidence="1">
    <location>
        <begin position="22"/>
        <end position="69"/>
    </location>
</feature>
<sequence>MRSEVSSLTFNHASLLRFFPGTGKARGGRRSCGFRRVSPSARAADDDRGRPPVRTVGSPEPPWFVVPPSPPENVPSVKLWPSENQTEGLGGGGAAGVPLSLRMVQMKNRLAVAAPPRWSERSQPAAAEDPAGRAVSALVYMIGELQRSVLAGRDGGAVDESVLDRVSRDRRDSFVWLFRRVFFSSPNLVVSLLVLLANYVAFSAESNSLHGGATTSTSASTAAPAYDTNDVDKLSQDQNSLLELEGQMLASTSETIGLRGYLNWFDIGIKEGNLDPMQQEDEETCADRRRRVYERAIAEGEATSLILCNYAQFLCTVANDHDRAELYFQWAVMAEPRDPEAISRYAFFLWDGRGDISGAEEMFLEAIEVEPGNHYYSSNYAWFLWKTGALDTCYPINPPPPAPEW</sequence>
<evidence type="ECO:0000256" key="1">
    <source>
        <dbReference type="SAM" id="MobiDB-lite"/>
    </source>
</evidence>
<evidence type="ECO:0000313" key="2">
    <source>
        <dbReference type="EMBL" id="CAA7399081.1"/>
    </source>
</evidence>
<evidence type="ECO:0000313" key="3">
    <source>
        <dbReference type="Proteomes" id="UP000663760"/>
    </source>
</evidence>
<dbReference type="EMBL" id="LR746270">
    <property type="protein sequence ID" value="CAA7399081.1"/>
    <property type="molecule type" value="Genomic_DNA"/>
</dbReference>
<dbReference type="Gene3D" id="1.25.40.10">
    <property type="entry name" value="Tetratricopeptide repeat domain"/>
    <property type="match status" value="1"/>
</dbReference>
<keyword evidence="3" id="KW-1185">Reference proteome</keyword>
<accession>A0A7I8KN90</accession>
<dbReference type="PANTHER" id="PTHR26312">
    <property type="entry name" value="TETRATRICOPEPTIDE REPEAT PROTEIN 5"/>
    <property type="match status" value="1"/>
</dbReference>
<organism evidence="2 3">
    <name type="scientific">Spirodela intermedia</name>
    <name type="common">Intermediate duckweed</name>
    <dbReference type="NCBI Taxonomy" id="51605"/>
    <lineage>
        <taxon>Eukaryota</taxon>
        <taxon>Viridiplantae</taxon>
        <taxon>Streptophyta</taxon>
        <taxon>Embryophyta</taxon>
        <taxon>Tracheophyta</taxon>
        <taxon>Spermatophyta</taxon>
        <taxon>Magnoliopsida</taxon>
        <taxon>Liliopsida</taxon>
        <taxon>Araceae</taxon>
        <taxon>Lemnoideae</taxon>
        <taxon>Spirodela</taxon>
    </lineage>
</organism>
<dbReference type="InterPro" id="IPR011990">
    <property type="entry name" value="TPR-like_helical_dom_sf"/>
</dbReference>
<dbReference type="Proteomes" id="UP000663760">
    <property type="component" value="Chromosome 7"/>
</dbReference>
<dbReference type="SUPFAM" id="SSF48452">
    <property type="entry name" value="TPR-like"/>
    <property type="match status" value="1"/>
</dbReference>
<dbReference type="OrthoDB" id="1924189at2759"/>
<dbReference type="AlphaFoldDB" id="A0A7I8KN90"/>
<feature type="compositionally biased region" description="Pro residues" evidence="1">
    <location>
        <begin position="59"/>
        <end position="69"/>
    </location>
</feature>
<gene>
    <name evidence="2" type="ORF">SI8410_07009751</name>
</gene>
<name>A0A7I8KN90_SPIIN</name>
<protein>
    <submittedName>
        <fullName evidence="2">Uncharacterized protein</fullName>
    </submittedName>
</protein>
<dbReference type="PANTHER" id="PTHR26312:SF153">
    <property type="entry name" value="EXPRESSED PROTEIN"/>
    <property type="match status" value="1"/>
</dbReference>